<dbReference type="InterPro" id="IPR002731">
    <property type="entry name" value="ATPase_BadF"/>
</dbReference>
<evidence type="ECO:0000313" key="2">
    <source>
        <dbReference type="EMBL" id="MDR8018981.1"/>
    </source>
</evidence>
<dbReference type="PANTHER" id="PTHR43190">
    <property type="entry name" value="N-ACETYL-D-GLUCOSAMINE KINASE"/>
    <property type="match status" value="1"/>
</dbReference>
<dbReference type="InterPro" id="IPR052519">
    <property type="entry name" value="Euk-type_GlcNAc_Kinase"/>
</dbReference>
<reference evidence="2 3" key="1">
    <citation type="submission" date="2023-09" db="EMBL/GenBank/DDBJ databases">
        <title>Description of three actinobacteria isolated from air of manufacturing shop in a pharmaceutical factory.</title>
        <authorList>
            <person name="Zhang D.-F."/>
        </authorList>
    </citation>
    <scope>NUCLEOTIDE SEQUENCE [LARGE SCALE GENOMIC DNA]</scope>
    <source>
        <strain evidence="2 3">LY-0111</strain>
    </source>
</reference>
<dbReference type="Gene3D" id="3.30.420.40">
    <property type="match status" value="2"/>
</dbReference>
<evidence type="ECO:0000313" key="3">
    <source>
        <dbReference type="Proteomes" id="UP001251870"/>
    </source>
</evidence>
<dbReference type="InterPro" id="IPR043129">
    <property type="entry name" value="ATPase_NBD"/>
</dbReference>
<comment type="caution">
    <text evidence="2">The sequence shown here is derived from an EMBL/GenBank/DDBJ whole genome shotgun (WGS) entry which is preliminary data.</text>
</comment>
<dbReference type="PANTHER" id="PTHR43190:SF3">
    <property type="entry name" value="N-ACETYL-D-GLUCOSAMINE KINASE"/>
    <property type="match status" value="1"/>
</dbReference>
<protein>
    <recommendedName>
        <fullName evidence="1">ATPase BadF/BadG/BcrA/BcrD type domain-containing protein</fullName>
    </recommendedName>
</protein>
<dbReference type="EMBL" id="JAVKGR010000004">
    <property type="protein sequence ID" value="MDR8018981.1"/>
    <property type="molecule type" value="Genomic_DNA"/>
</dbReference>
<dbReference type="SUPFAM" id="SSF53067">
    <property type="entry name" value="Actin-like ATPase domain"/>
    <property type="match status" value="1"/>
</dbReference>
<accession>A0ABU2DRC1</accession>
<gene>
    <name evidence="2" type="ORF">RIL96_05315</name>
</gene>
<keyword evidence="3" id="KW-1185">Reference proteome</keyword>
<organism evidence="2 3">
    <name type="scientific">Nesterenkonia aerolata</name>
    <dbReference type="NCBI Taxonomy" id="3074079"/>
    <lineage>
        <taxon>Bacteria</taxon>
        <taxon>Bacillati</taxon>
        <taxon>Actinomycetota</taxon>
        <taxon>Actinomycetes</taxon>
        <taxon>Micrococcales</taxon>
        <taxon>Micrococcaceae</taxon>
        <taxon>Nesterenkonia</taxon>
    </lineage>
</organism>
<dbReference type="RefSeq" id="WP_310547979.1">
    <property type="nucleotide sequence ID" value="NZ_JAVKGR010000004.1"/>
</dbReference>
<dbReference type="Proteomes" id="UP001251870">
    <property type="component" value="Unassembled WGS sequence"/>
</dbReference>
<dbReference type="Pfam" id="PF01869">
    <property type="entry name" value="BcrAD_BadFG"/>
    <property type="match status" value="1"/>
</dbReference>
<evidence type="ECO:0000259" key="1">
    <source>
        <dbReference type="Pfam" id="PF01869"/>
    </source>
</evidence>
<name>A0ABU2DRC1_9MICC</name>
<sequence length="343" mass="34950">MTAASPEAGVLGLDIGGSGSRIAWSGLEPGPREELTGPRVRVSTAGSSVPQLMRELLDTAARTWPGRLRTLHGIGVGSTGLASLVKDPTGLVAQLTAENACPAALAVDAVTAHLGAFGGSGGAVVVLGTGAIAVGHPGPDASGLHGPQWRRVDGWGHLLGDRGGGAWLGRHGLELAMRAHDGVNPSGAALLVAARRRFGEPATWPGQLYTREDRAGVLGEFARDVVELADGEDPTAVELVRQAGREAAQSALAALATDRDHHPGGFPSAGPLSVHDVPSQVVLTGGLARAGGALKEGFTARVAEHTRAVTIREAAGDPLDGALTLARLAARERLSSQEGALWI</sequence>
<proteinExistence type="predicted"/>
<feature type="domain" description="ATPase BadF/BadG/BcrA/BcrD type" evidence="1">
    <location>
        <begin position="53"/>
        <end position="323"/>
    </location>
</feature>